<dbReference type="EMBL" id="CP001868">
    <property type="protein sequence ID" value="AFK18308.1"/>
    <property type="molecule type" value="Genomic_DNA"/>
</dbReference>
<keyword evidence="8" id="KW-1185">Reference proteome</keyword>
<dbReference type="EMBL" id="CP007551">
    <property type="protein sequence ID" value="AHZ22293.1"/>
    <property type="molecule type" value="Genomic_DNA"/>
</dbReference>
<feature type="domain" description="Cas12f1-like TNB" evidence="2">
    <location>
        <begin position="46"/>
        <end position="100"/>
    </location>
</feature>
<dbReference type="Proteomes" id="UP000027075">
    <property type="component" value="Chromosome"/>
</dbReference>
<dbReference type="Proteomes" id="UP000299011">
    <property type="component" value="Chromosome"/>
</dbReference>
<dbReference type="EMBL" id="AOLO01000007">
    <property type="protein sequence ID" value="EMA02420.1"/>
    <property type="molecule type" value="Genomic_DNA"/>
</dbReference>
<evidence type="ECO:0000313" key="10">
    <source>
        <dbReference type="Proteomes" id="UP000299011"/>
    </source>
</evidence>
<dbReference type="eggNOG" id="arCOG00682">
    <property type="taxonomic scope" value="Archaea"/>
</dbReference>
<reference evidence="4 9" key="4">
    <citation type="submission" date="2014-04" db="EMBL/GenBank/DDBJ databases">
        <title>Transcriptional profiles of Haloferax mediterranei on the basis of nitrogen availability.</title>
        <authorList>
            <person name="Bautista V."/>
        </authorList>
    </citation>
    <scope>NUCLEOTIDE SEQUENCE [LARGE SCALE GENOMIC DNA]</scope>
    <source>
        <strain evidence="4">ATCC 33500</strain>
        <strain evidence="9">ATCC 33500 / DSM 1411 / JCM 8866 / NBRC 14739 / NCIMB 2177 / R-4</strain>
    </source>
</reference>
<evidence type="ECO:0000313" key="8">
    <source>
        <dbReference type="Proteomes" id="UP000011603"/>
    </source>
</evidence>
<evidence type="ECO:0000313" key="5">
    <source>
        <dbReference type="EMBL" id="EMA02420.1"/>
    </source>
</evidence>
<sequence length="106" mass="12444">MTAVNEVVSGEDLNWHSKNALKQYVPNLLDEDIGKYWNRRVDKWLFSRLQSRIEDKAAEHGISVEYVHPHYTSKTCHACQHIGYRPHQGRSSVRTRRVGCRSIRRI</sequence>
<gene>
    <name evidence="3" type="ordered locus">HFX_0583</name>
    <name evidence="4" type="ORF">BM92_06340</name>
    <name evidence="5" type="ORF">C439_07555</name>
    <name evidence="6" type="ORF">E6P09_05960</name>
</gene>
<evidence type="ECO:0000259" key="2">
    <source>
        <dbReference type="Pfam" id="PF07282"/>
    </source>
</evidence>
<dbReference type="NCBIfam" id="TIGR01766">
    <property type="entry name" value="IS200/IS605 family accessory protein TnpB-like domain"/>
    <property type="match status" value="1"/>
</dbReference>
<dbReference type="Proteomes" id="UP000006469">
    <property type="component" value="Chromosome"/>
</dbReference>
<dbReference type="EMBL" id="CP039139">
    <property type="protein sequence ID" value="QCQ74825.1"/>
    <property type="molecule type" value="Genomic_DNA"/>
</dbReference>
<dbReference type="GO" id="GO:0003677">
    <property type="term" value="F:DNA binding"/>
    <property type="evidence" value="ECO:0007669"/>
    <property type="project" value="UniProtKB-KW"/>
</dbReference>
<reference evidence="5 8" key="3">
    <citation type="journal article" date="2014" name="PLoS Genet.">
        <title>Phylogenetically driven sequencing of extremely halophilic archaea reveals strategies for static and dynamic osmo-response.</title>
        <authorList>
            <person name="Becker E.A."/>
            <person name="Seitzer P.M."/>
            <person name="Tritt A."/>
            <person name="Larsen D."/>
            <person name="Krusor M."/>
            <person name="Yao A.I."/>
            <person name="Wu D."/>
            <person name="Madern D."/>
            <person name="Eisen J.A."/>
            <person name="Darling A.E."/>
            <person name="Facciotti M.T."/>
        </authorList>
    </citation>
    <scope>NUCLEOTIDE SEQUENCE [LARGE SCALE GENOMIC DNA]</scope>
    <source>
        <strain evidence="5">ATCC 33500</strain>
        <strain evidence="8">ATCC 33500 / DSM 1411 / JCM 8866 / NBRC 14739 / NCIMB 2177 / R-4</strain>
    </source>
</reference>
<proteinExistence type="predicted"/>
<evidence type="ECO:0000256" key="1">
    <source>
        <dbReference type="ARBA" id="ARBA00023125"/>
    </source>
</evidence>
<name>I3R248_HALMT</name>
<evidence type="ECO:0000313" key="7">
    <source>
        <dbReference type="Proteomes" id="UP000006469"/>
    </source>
</evidence>
<reference evidence="3 7" key="2">
    <citation type="journal article" date="2012" name="J. Bacteriol.">
        <title>Complete genome sequence of the metabolically versatile halophilic archaeon Haloferax mediterranei, a poly(3-hydroxybutyrate-co-3-hydroxyvalerate) producer.</title>
        <authorList>
            <person name="Han J."/>
            <person name="Zhang F."/>
            <person name="Hou J."/>
            <person name="Liu X."/>
            <person name="Li M."/>
            <person name="Liu H."/>
            <person name="Cai L."/>
            <person name="Zhang B."/>
            <person name="Chen Y."/>
            <person name="Zhou J."/>
            <person name="Hu S."/>
            <person name="Xiang H."/>
        </authorList>
    </citation>
    <scope>NUCLEOTIDE SEQUENCE [LARGE SCALE GENOMIC DNA]</scope>
    <source>
        <strain evidence="7">ATCC 33500 / DSM 1411 / JCM 8866 / NBRC 14739 / NCIMB 2177 / R-4</strain>
        <strain evidence="3">CGMCC 1.2087</strain>
    </source>
</reference>
<accession>I3R248</accession>
<dbReference type="Pfam" id="PF07282">
    <property type="entry name" value="Cas12f1-like_TNB"/>
    <property type="match status" value="1"/>
</dbReference>
<evidence type="ECO:0000313" key="4">
    <source>
        <dbReference type="EMBL" id="AHZ22293.1"/>
    </source>
</evidence>
<evidence type="ECO:0000313" key="9">
    <source>
        <dbReference type="Proteomes" id="UP000027075"/>
    </source>
</evidence>
<dbReference type="KEGG" id="hme:HFX_0583"/>
<evidence type="ECO:0000313" key="6">
    <source>
        <dbReference type="EMBL" id="QCQ74825.1"/>
    </source>
</evidence>
<organism evidence="3 7">
    <name type="scientific">Haloferax mediterranei (strain ATCC 33500 / DSM 1411 / JCM 8866 / NBRC 14739 / NCIMB 2177 / R-4)</name>
    <name type="common">Halobacterium mediterranei</name>
    <dbReference type="NCBI Taxonomy" id="523841"/>
    <lineage>
        <taxon>Archaea</taxon>
        <taxon>Methanobacteriati</taxon>
        <taxon>Methanobacteriota</taxon>
        <taxon>Stenosarchaea group</taxon>
        <taxon>Halobacteria</taxon>
        <taxon>Halobacteriales</taxon>
        <taxon>Haloferacaceae</taxon>
        <taxon>Haloferax</taxon>
    </lineage>
</organism>
<dbReference type="AlphaFoldDB" id="I3R248"/>
<dbReference type="PaxDb" id="523841-HFX_0583"/>
<reference evidence="3" key="5">
    <citation type="submission" date="2014-05" db="EMBL/GenBank/DDBJ databases">
        <authorList>
            <person name="Wang L."/>
            <person name="Yang H."/>
            <person name="Xiang H."/>
        </authorList>
    </citation>
    <scope>NUCLEOTIDE SEQUENCE</scope>
    <source>
        <strain evidence="3">CGMCC 1.2087</strain>
    </source>
</reference>
<keyword evidence="1" id="KW-0238">DNA-binding</keyword>
<dbReference type="Proteomes" id="UP000011603">
    <property type="component" value="Unassembled WGS sequence"/>
</dbReference>
<reference evidence="6 10" key="6">
    <citation type="submission" date="2019-04" db="EMBL/GenBank/DDBJ databases">
        <title>Methylomes of two halophilic Archaea, Haloarcula marismortui and Haloferax mediterranei.</title>
        <authorList>
            <person name="DasSarma S."/>
            <person name="DasSarma P."/>
            <person name="DasSarma S."/>
            <person name="Fomenkov A."/>
            <person name="Vincze T."/>
            <person name="Anton B.P."/>
            <person name="Roberts R.J."/>
        </authorList>
    </citation>
    <scope>NUCLEOTIDE SEQUENCE [LARGE SCALE GENOMIC DNA]</scope>
    <source>
        <strain evidence="6">ATCC 33500</strain>
        <strain evidence="10">ATCC 33500 / DSM 1411 / JCM 8866 / NBRC 14739 / NCIMB 2177 / R-4</strain>
    </source>
</reference>
<dbReference type="InterPro" id="IPR010095">
    <property type="entry name" value="Cas12f1-like_TNB"/>
</dbReference>
<protein>
    <submittedName>
        <fullName evidence="3 5">IS1341-type transposase</fullName>
    </submittedName>
    <submittedName>
        <fullName evidence="4">Transposase</fullName>
    </submittedName>
</protein>
<dbReference type="HOGENOM" id="CLU_2216982_0_0_2"/>
<dbReference type="STRING" id="523841.HFX_0583"/>
<evidence type="ECO:0000313" key="3">
    <source>
        <dbReference type="EMBL" id="AFK18308.1"/>
    </source>
</evidence>
<reference evidence="3" key="1">
    <citation type="journal article" date="2012" name="Appl. Environ. Microbiol.">
        <title>Identification of the haloarchaeal phasin (PhaP) that functions in polyhydroxyalkanoate accumulation and granule formation in Haloferax mediterranei.</title>
        <authorList>
            <person name="Cai S."/>
            <person name="Cai L."/>
            <person name="Liu H."/>
            <person name="Liu X."/>
            <person name="Han J."/>
            <person name="Zhou J."/>
            <person name="Xiang H."/>
        </authorList>
    </citation>
    <scope>NUCLEOTIDE SEQUENCE</scope>
    <source>
        <strain evidence="3">CGMCC 1.2087</strain>
    </source>
</reference>